<dbReference type="SMART" id="SM00667">
    <property type="entry name" value="LisH"/>
    <property type="match status" value="1"/>
</dbReference>
<protein>
    <submittedName>
        <fullName evidence="5">Single-stranded DNA-binding protein 3</fullName>
    </submittedName>
</protein>
<dbReference type="GO" id="GO:0005634">
    <property type="term" value="C:nucleus"/>
    <property type="evidence" value="ECO:0007669"/>
    <property type="project" value="UniProtKB-SubCell"/>
</dbReference>
<proteinExistence type="predicted"/>
<gene>
    <name evidence="5" type="primary">Ssbp3_0</name>
    <name evidence="5" type="ORF">g.57697</name>
</gene>
<feature type="compositionally biased region" description="Polar residues" evidence="4">
    <location>
        <begin position="186"/>
        <end position="196"/>
    </location>
</feature>
<dbReference type="PROSITE" id="PS50896">
    <property type="entry name" value="LISH"/>
    <property type="match status" value="1"/>
</dbReference>
<comment type="subcellular location">
    <subcellularLocation>
        <location evidence="1">Nucleus</location>
    </subcellularLocation>
</comment>
<dbReference type="EMBL" id="GGMS01002725">
    <property type="protein sequence ID" value="MBY71928.1"/>
    <property type="molecule type" value="Transcribed_RNA"/>
</dbReference>
<dbReference type="Pfam" id="PF04503">
    <property type="entry name" value="SSDP"/>
    <property type="match status" value="1"/>
</dbReference>
<dbReference type="OrthoDB" id="5600002at2759"/>
<keyword evidence="3" id="KW-0539">Nucleus</keyword>
<feature type="compositionally biased region" description="Basic residues" evidence="4">
    <location>
        <begin position="208"/>
        <end position="217"/>
    </location>
</feature>
<dbReference type="InterPro" id="IPR008116">
    <property type="entry name" value="SSDP_DNA-bd"/>
</dbReference>
<reference evidence="5" key="1">
    <citation type="submission" date="2018-04" db="EMBL/GenBank/DDBJ databases">
        <title>Transcriptome assembly of Sipha flava.</title>
        <authorList>
            <person name="Scully E.D."/>
            <person name="Geib S.M."/>
            <person name="Palmer N.A."/>
            <person name="Koch K."/>
            <person name="Bradshaw J."/>
            <person name="Heng-Moss T."/>
            <person name="Sarath G."/>
        </authorList>
    </citation>
    <scope>NUCLEOTIDE SEQUENCE</scope>
</reference>
<dbReference type="PANTHER" id="PTHR12610:SF12">
    <property type="entry name" value="SEQUENCE-SPECIFIC SINGLE-STRANDED DNA-BINDING PROTEIN, ISOFORM D"/>
    <property type="match status" value="1"/>
</dbReference>
<feature type="region of interest" description="Disordered" evidence="4">
    <location>
        <begin position="105"/>
        <end position="217"/>
    </location>
</feature>
<dbReference type="PRINTS" id="PR01743">
    <property type="entry name" value="SSDNABINDING"/>
</dbReference>
<evidence type="ECO:0000256" key="2">
    <source>
        <dbReference type="ARBA" id="ARBA00023125"/>
    </source>
</evidence>
<organism evidence="5">
    <name type="scientific">Sipha flava</name>
    <name type="common">yellow sugarcane aphid</name>
    <dbReference type="NCBI Taxonomy" id="143950"/>
    <lineage>
        <taxon>Eukaryota</taxon>
        <taxon>Metazoa</taxon>
        <taxon>Ecdysozoa</taxon>
        <taxon>Arthropoda</taxon>
        <taxon>Hexapoda</taxon>
        <taxon>Insecta</taxon>
        <taxon>Pterygota</taxon>
        <taxon>Neoptera</taxon>
        <taxon>Paraneoptera</taxon>
        <taxon>Hemiptera</taxon>
        <taxon>Sternorrhyncha</taxon>
        <taxon>Aphidomorpha</taxon>
        <taxon>Aphidoidea</taxon>
        <taxon>Aphididae</taxon>
        <taxon>Sipha</taxon>
    </lineage>
</organism>
<dbReference type="InterPro" id="IPR006594">
    <property type="entry name" value="LisH"/>
</dbReference>
<evidence type="ECO:0000313" key="5">
    <source>
        <dbReference type="EMBL" id="MBY71928.1"/>
    </source>
</evidence>
<evidence type="ECO:0000256" key="3">
    <source>
        <dbReference type="ARBA" id="ARBA00023242"/>
    </source>
</evidence>
<evidence type="ECO:0000256" key="1">
    <source>
        <dbReference type="ARBA" id="ARBA00004123"/>
    </source>
</evidence>
<dbReference type="GO" id="GO:0045944">
    <property type="term" value="P:positive regulation of transcription by RNA polymerase II"/>
    <property type="evidence" value="ECO:0007669"/>
    <property type="project" value="TreeGrafter"/>
</dbReference>
<name>A0A2S2Q2D0_9HEMI</name>
<feature type="compositionally biased region" description="Low complexity" evidence="4">
    <location>
        <begin position="130"/>
        <end position="140"/>
    </location>
</feature>
<accession>A0A2S2Q2D0</accession>
<keyword evidence="2 5" id="KW-0238">DNA-binding</keyword>
<feature type="compositionally biased region" description="Low complexity" evidence="4">
    <location>
        <begin position="147"/>
        <end position="160"/>
    </location>
</feature>
<evidence type="ECO:0000256" key="4">
    <source>
        <dbReference type="SAM" id="MobiDB-lite"/>
    </source>
</evidence>
<dbReference type="AlphaFoldDB" id="A0A2S2Q2D0"/>
<sequence length="217" mass="23639">MYAKGKSAAVPSDAQAREKLALYVYEYLLHIGAQKAAQTFLSEIRWEKNITLGEPPGFLHSWWCVFWDLYCAAPERRDTCEHSSEAKAFHDYGFVNAGYGVNGIGHNAGPSPSPLGQMPPNDGMPGGPMPGSFFPNSSMRPSPPSHPSAQQSPHSQPPSHGQMISNQPFMGPRYPGGPRPGIRMSQLGNDFNSPSGQPMMPGMDPLRQGKKMKNSLN</sequence>
<dbReference type="PANTHER" id="PTHR12610">
    <property type="entry name" value="SINGLE STRANDED DNA BINDING PROTEIN"/>
    <property type="match status" value="1"/>
</dbReference>
<dbReference type="GO" id="GO:0003697">
    <property type="term" value="F:single-stranded DNA binding"/>
    <property type="evidence" value="ECO:0007669"/>
    <property type="project" value="InterPro"/>
</dbReference>